<sequence length="433" mass="50069">MKAIASINTVIYTLLTVLYFYQFIYIVIALIGEKRKKKQPEYEPKKLHRFAFIIAARNENAVIGNLIKSIKAQNYPSELIDVVVVADNCTDNTAEIARSCGAIVYERFNKVLVGKGYALDYAFNKIKEDEGDYTAYDGYFIFDADNVIDRNYVREMNKTFDQGYRVVTSYRNSKNFDTNWITSGYSLWFCREAKYLNNPRMILKTSCAVSGTGFLTSSEIIKKNGGWKCNLLTEDIQFSVVNILEGEKIGYCDSAMFYDEQPETFKQSWNQRMRWSKGFYQVMFKYGRELIAMAFKKRQMFVSCYDMFMTLAPATLLSVGCMLLNLIFLVLGAHNFTLFKKVFPVAMESIGFACVSFYLLMFSIGLLTVITEWKKILASPKKKIISLFTFPLFMLTYIPISLVALFKRVEWKPITHCVSKSMEEIELQQQYKQ</sequence>
<dbReference type="InterPro" id="IPR029044">
    <property type="entry name" value="Nucleotide-diphossugar_trans"/>
</dbReference>
<name>A0ABR7FXE0_9FIRM</name>
<feature type="transmembrane region" description="Helical" evidence="4">
    <location>
        <begin position="350"/>
        <end position="373"/>
    </location>
</feature>
<accession>A0ABR7FXE0</accession>
<keyword evidence="4" id="KW-1133">Transmembrane helix</keyword>
<evidence type="ECO:0000313" key="6">
    <source>
        <dbReference type="Proteomes" id="UP000628463"/>
    </source>
</evidence>
<evidence type="ECO:0000313" key="5">
    <source>
        <dbReference type="EMBL" id="MBC5679857.1"/>
    </source>
</evidence>
<dbReference type="Pfam" id="PF13641">
    <property type="entry name" value="Glyco_tranf_2_3"/>
    <property type="match status" value="1"/>
</dbReference>
<keyword evidence="4" id="KW-0812">Transmembrane</keyword>
<dbReference type="Gene3D" id="3.90.550.10">
    <property type="entry name" value="Spore Coat Polysaccharide Biosynthesis Protein SpsA, Chain A"/>
    <property type="match status" value="1"/>
</dbReference>
<organism evidence="5 6">
    <name type="scientific">Lachnospira hominis</name>
    <name type="common">ex Liu et al. 2021</name>
    <dbReference type="NCBI Taxonomy" id="2763051"/>
    <lineage>
        <taxon>Bacteria</taxon>
        <taxon>Bacillati</taxon>
        <taxon>Bacillota</taxon>
        <taxon>Clostridia</taxon>
        <taxon>Lachnospirales</taxon>
        <taxon>Lachnospiraceae</taxon>
        <taxon>Lachnospira</taxon>
    </lineage>
</organism>
<keyword evidence="3" id="KW-0808">Transferase</keyword>
<protein>
    <submittedName>
        <fullName evidence="5">Glycosyltransferase family 2 protein</fullName>
    </submittedName>
</protein>
<dbReference type="CDD" id="cd06438">
    <property type="entry name" value="EpsO_like"/>
    <property type="match status" value="1"/>
</dbReference>
<dbReference type="PANTHER" id="PTHR43630">
    <property type="entry name" value="POLY-BETA-1,6-N-ACETYL-D-GLUCOSAMINE SYNTHASE"/>
    <property type="match status" value="1"/>
</dbReference>
<proteinExistence type="inferred from homology"/>
<evidence type="ECO:0000256" key="4">
    <source>
        <dbReference type="SAM" id="Phobius"/>
    </source>
</evidence>
<gene>
    <name evidence="5" type="ORF">H8S01_02635</name>
</gene>
<feature type="transmembrane region" description="Helical" evidence="4">
    <location>
        <begin position="12"/>
        <end position="32"/>
    </location>
</feature>
<dbReference type="EMBL" id="JACOPD010000002">
    <property type="protein sequence ID" value="MBC5679857.1"/>
    <property type="molecule type" value="Genomic_DNA"/>
</dbReference>
<dbReference type="SUPFAM" id="SSF53448">
    <property type="entry name" value="Nucleotide-diphospho-sugar transferases"/>
    <property type="match status" value="1"/>
</dbReference>
<evidence type="ECO:0000256" key="3">
    <source>
        <dbReference type="ARBA" id="ARBA00022679"/>
    </source>
</evidence>
<dbReference type="Proteomes" id="UP000628463">
    <property type="component" value="Unassembled WGS sequence"/>
</dbReference>
<reference evidence="5 6" key="1">
    <citation type="submission" date="2020-08" db="EMBL/GenBank/DDBJ databases">
        <title>Genome public.</title>
        <authorList>
            <person name="Liu C."/>
            <person name="Sun Q."/>
        </authorList>
    </citation>
    <scope>NUCLEOTIDE SEQUENCE [LARGE SCALE GENOMIC DNA]</scope>
    <source>
        <strain evidence="5 6">NSJ-43</strain>
    </source>
</reference>
<keyword evidence="2" id="KW-0328">Glycosyltransferase</keyword>
<feature type="transmembrane region" description="Helical" evidence="4">
    <location>
        <begin position="385"/>
        <end position="406"/>
    </location>
</feature>
<keyword evidence="4" id="KW-0472">Membrane</keyword>
<comment type="caution">
    <text evidence="5">The sequence shown here is derived from an EMBL/GenBank/DDBJ whole genome shotgun (WGS) entry which is preliminary data.</text>
</comment>
<dbReference type="RefSeq" id="WP_021865153.1">
    <property type="nucleotide sequence ID" value="NZ_JACOPD010000002.1"/>
</dbReference>
<evidence type="ECO:0000256" key="2">
    <source>
        <dbReference type="ARBA" id="ARBA00022676"/>
    </source>
</evidence>
<dbReference type="PANTHER" id="PTHR43630:SF1">
    <property type="entry name" value="POLY-BETA-1,6-N-ACETYL-D-GLUCOSAMINE SYNTHASE"/>
    <property type="match status" value="1"/>
</dbReference>
<evidence type="ECO:0000256" key="1">
    <source>
        <dbReference type="ARBA" id="ARBA00006739"/>
    </source>
</evidence>
<keyword evidence="6" id="KW-1185">Reference proteome</keyword>
<feature type="transmembrane region" description="Helical" evidence="4">
    <location>
        <begin position="307"/>
        <end position="330"/>
    </location>
</feature>
<comment type="similarity">
    <text evidence="1">Belongs to the glycosyltransferase 2 family.</text>
</comment>